<name>A0A9D2HRP1_9BACE</name>
<accession>A0A9D2HRP1</accession>
<feature type="transmembrane region" description="Helical" evidence="1">
    <location>
        <begin position="67"/>
        <end position="89"/>
    </location>
</feature>
<sequence length="232" mass="26978">MTNLIPIPYTFREDQVVSVLLLGCFFLSAYVLSRSRNYLIQLGHDFLFHRERASIFSDTTGGDMRHLLLLAGQTCVLLGMFLFFCFSSAQPVLLSVQPSWQWVGIYAGICAGYVCVKWLLYFFLGWIFFDKETTERWMEASSSLLYYLGFALFLSILFIVYFNLRLEFMVIIGAILFLSLKILAFYKWLKLFCSNLYGSLFLILYFCAVEIIPCLMAYRGLVELNDYLIINY</sequence>
<comment type="caution">
    <text evidence="2">The sequence shown here is derived from an EMBL/GenBank/DDBJ whole genome shotgun (WGS) entry which is preliminary data.</text>
</comment>
<evidence type="ECO:0000256" key="1">
    <source>
        <dbReference type="SAM" id="Phobius"/>
    </source>
</evidence>
<organism evidence="2 3">
    <name type="scientific">Candidatus Bacteroides intestinavium</name>
    <dbReference type="NCBI Taxonomy" id="2838469"/>
    <lineage>
        <taxon>Bacteria</taxon>
        <taxon>Pseudomonadati</taxon>
        <taxon>Bacteroidota</taxon>
        <taxon>Bacteroidia</taxon>
        <taxon>Bacteroidales</taxon>
        <taxon>Bacteroidaceae</taxon>
        <taxon>Bacteroides</taxon>
    </lineage>
</organism>
<dbReference type="EMBL" id="DWZE01000057">
    <property type="protein sequence ID" value="HJA83174.1"/>
    <property type="molecule type" value="Genomic_DNA"/>
</dbReference>
<dbReference type="Proteomes" id="UP000823860">
    <property type="component" value="Unassembled WGS sequence"/>
</dbReference>
<feature type="transmembrane region" description="Helical" evidence="1">
    <location>
        <begin position="144"/>
        <end position="162"/>
    </location>
</feature>
<feature type="transmembrane region" description="Helical" evidence="1">
    <location>
        <begin position="168"/>
        <end position="189"/>
    </location>
</feature>
<protein>
    <submittedName>
        <fullName evidence="2">DUF4271 domain-containing protein</fullName>
    </submittedName>
</protein>
<reference evidence="2" key="1">
    <citation type="journal article" date="2021" name="PeerJ">
        <title>Extensive microbial diversity within the chicken gut microbiome revealed by metagenomics and culture.</title>
        <authorList>
            <person name="Gilroy R."/>
            <person name="Ravi A."/>
            <person name="Getino M."/>
            <person name="Pursley I."/>
            <person name="Horton D.L."/>
            <person name="Alikhan N.F."/>
            <person name="Baker D."/>
            <person name="Gharbi K."/>
            <person name="Hall N."/>
            <person name="Watson M."/>
            <person name="Adriaenssens E.M."/>
            <person name="Foster-Nyarko E."/>
            <person name="Jarju S."/>
            <person name="Secka A."/>
            <person name="Antonio M."/>
            <person name="Oren A."/>
            <person name="Chaudhuri R.R."/>
            <person name="La Ragione R."/>
            <person name="Hildebrand F."/>
            <person name="Pallen M.J."/>
        </authorList>
    </citation>
    <scope>NUCLEOTIDE SEQUENCE</scope>
    <source>
        <strain evidence="2">ChiHecec1B25-7008</strain>
    </source>
</reference>
<reference evidence="2" key="2">
    <citation type="submission" date="2021-04" db="EMBL/GenBank/DDBJ databases">
        <authorList>
            <person name="Gilroy R."/>
        </authorList>
    </citation>
    <scope>NUCLEOTIDE SEQUENCE</scope>
    <source>
        <strain evidence="2">ChiHecec1B25-7008</strain>
    </source>
</reference>
<proteinExistence type="predicted"/>
<dbReference type="InterPro" id="IPR025367">
    <property type="entry name" value="DUF4271"/>
</dbReference>
<feature type="transmembrane region" description="Helical" evidence="1">
    <location>
        <begin position="196"/>
        <end position="218"/>
    </location>
</feature>
<gene>
    <name evidence="2" type="ORF">H9785_04305</name>
</gene>
<feature type="transmembrane region" description="Helical" evidence="1">
    <location>
        <begin position="101"/>
        <end position="124"/>
    </location>
</feature>
<evidence type="ECO:0000313" key="2">
    <source>
        <dbReference type="EMBL" id="HJA83174.1"/>
    </source>
</evidence>
<keyword evidence="1" id="KW-1133">Transmembrane helix</keyword>
<evidence type="ECO:0000313" key="3">
    <source>
        <dbReference type="Proteomes" id="UP000823860"/>
    </source>
</evidence>
<dbReference type="Pfam" id="PF14093">
    <property type="entry name" value="DUF4271"/>
    <property type="match status" value="1"/>
</dbReference>
<feature type="transmembrane region" description="Helical" evidence="1">
    <location>
        <begin position="15"/>
        <end position="32"/>
    </location>
</feature>
<dbReference type="AlphaFoldDB" id="A0A9D2HRP1"/>
<keyword evidence="1" id="KW-0472">Membrane</keyword>
<keyword evidence="1" id="KW-0812">Transmembrane</keyword>